<accession>X1DWP3</accession>
<dbReference type="EMBL" id="BART01039300">
    <property type="protein sequence ID" value="GAH12610.1"/>
    <property type="molecule type" value="Genomic_DNA"/>
</dbReference>
<proteinExistence type="predicted"/>
<reference evidence="3" key="1">
    <citation type="journal article" date="2014" name="Front. Microbiol.">
        <title>High frequency of phylogenetically diverse reductive dehalogenase-homologous genes in deep subseafloor sedimentary metagenomes.</title>
        <authorList>
            <person name="Kawai M."/>
            <person name="Futagami T."/>
            <person name="Toyoda A."/>
            <person name="Takaki Y."/>
            <person name="Nishi S."/>
            <person name="Hori S."/>
            <person name="Arai W."/>
            <person name="Tsubouchi T."/>
            <person name="Morono Y."/>
            <person name="Uchiyama I."/>
            <person name="Ito T."/>
            <person name="Fujiyama A."/>
            <person name="Inagaki F."/>
            <person name="Takami H."/>
        </authorList>
    </citation>
    <scope>NUCLEOTIDE SEQUENCE</scope>
    <source>
        <strain evidence="3">Expedition CK06-06</strain>
    </source>
</reference>
<keyword evidence="1" id="KW-0808">Transferase</keyword>
<dbReference type="SUPFAM" id="SSF53271">
    <property type="entry name" value="PRTase-like"/>
    <property type="match status" value="1"/>
</dbReference>
<dbReference type="AlphaFoldDB" id="X1DWP3"/>
<gene>
    <name evidence="3" type="ORF">S01H4_64673</name>
</gene>
<dbReference type="CDD" id="cd06223">
    <property type="entry name" value="PRTases_typeI"/>
    <property type="match status" value="1"/>
</dbReference>
<evidence type="ECO:0000256" key="1">
    <source>
        <dbReference type="ARBA" id="ARBA00022679"/>
    </source>
</evidence>
<dbReference type="InterPro" id="IPR029057">
    <property type="entry name" value="PRTase-like"/>
</dbReference>
<organism evidence="3">
    <name type="scientific">marine sediment metagenome</name>
    <dbReference type="NCBI Taxonomy" id="412755"/>
    <lineage>
        <taxon>unclassified sequences</taxon>
        <taxon>metagenomes</taxon>
        <taxon>ecological metagenomes</taxon>
    </lineage>
</organism>
<dbReference type="Gene3D" id="3.40.50.2020">
    <property type="match status" value="1"/>
</dbReference>
<dbReference type="GO" id="GO:0016740">
    <property type="term" value="F:transferase activity"/>
    <property type="evidence" value="ECO:0007669"/>
    <property type="project" value="UniProtKB-KW"/>
</dbReference>
<dbReference type="PANTHER" id="PTHR11907">
    <property type="entry name" value="AMIDOPHOSPHORIBOSYLTRANSFERASE"/>
    <property type="match status" value="1"/>
</dbReference>
<evidence type="ECO:0000313" key="3">
    <source>
        <dbReference type="EMBL" id="GAH12610.1"/>
    </source>
</evidence>
<evidence type="ECO:0000256" key="2">
    <source>
        <dbReference type="ARBA" id="ARBA00022962"/>
    </source>
</evidence>
<protein>
    <recommendedName>
        <fullName evidence="4">Phosphoribosyltransferase domain-containing protein</fullName>
    </recommendedName>
</protein>
<keyword evidence="2" id="KW-0315">Glutamine amidotransferase</keyword>
<name>X1DWP3_9ZZZZ</name>
<evidence type="ECO:0008006" key="4">
    <source>
        <dbReference type="Google" id="ProtNLM"/>
    </source>
</evidence>
<comment type="caution">
    <text evidence="3">The sequence shown here is derived from an EMBL/GenBank/DDBJ whole genome shotgun (WGS) entry which is preliminary data.</text>
</comment>
<sequence>IPIPDTSRAAALALADELGVSYREGLIKNRYIGRTFIMATQTQRMSAVKKKLNPIKSVIDNKKVLLVDDCKEGTHQRKSLISYGKQALARSTLLHTPPRSDTPVYTSQV</sequence>
<feature type="non-terminal residue" evidence="3">
    <location>
        <position position="1"/>
    </location>
</feature>
<dbReference type="InterPro" id="IPR000836">
    <property type="entry name" value="PRTase_dom"/>
</dbReference>